<dbReference type="EMBL" id="BJWL01000258">
    <property type="protein sequence ID" value="GFS36661.1"/>
    <property type="molecule type" value="Genomic_DNA"/>
</dbReference>
<gene>
    <name evidence="2" type="ORF">Acr_00g0047320</name>
</gene>
<feature type="compositionally biased region" description="Polar residues" evidence="1">
    <location>
        <begin position="38"/>
        <end position="50"/>
    </location>
</feature>
<dbReference type="Proteomes" id="UP000585474">
    <property type="component" value="Unassembled WGS sequence"/>
</dbReference>
<evidence type="ECO:0000313" key="3">
    <source>
        <dbReference type="Proteomes" id="UP000585474"/>
    </source>
</evidence>
<sequence length="109" mass="11620">MRNNITRTRTKNSATYSPDPTNKDTDVAPETQGPKAQPQITPTETQTKVPTSVEGPTGDDKACRRSGKRRGSLSETWRGSIQPVGVRRATGPPIGGQASHGDAYRGSGE</sequence>
<keyword evidence="3" id="KW-1185">Reference proteome</keyword>
<feature type="compositionally biased region" description="Polar residues" evidence="1">
    <location>
        <begin position="1"/>
        <end position="20"/>
    </location>
</feature>
<feature type="region of interest" description="Disordered" evidence="1">
    <location>
        <begin position="1"/>
        <end position="109"/>
    </location>
</feature>
<reference evidence="3" key="1">
    <citation type="submission" date="2019-07" db="EMBL/GenBank/DDBJ databases">
        <title>De Novo Assembly of kiwifruit Actinidia rufa.</title>
        <authorList>
            <person name="Sugita-Konishi S."/>
            <person name="Sato K."/>
            <person name="Mori E."/>
            <person name="Abe Y."/>
            <person name="Kisaki G."/>
            <person name="Hamano K."/>
            <person name="Suezawa K."/>
            <person name="Otani M."/>
            <person name="Fukuda T."/>
            <person name="Manabe T."/>
            <person name="Gomi K."/>
            <person name="Tabuchi M."/>
            <person name="Akimitsu K."/>
            <person name="Kataoka I."/>
        </authorList>
    </citation>
    <scope>NUCLEOTIDE SEQUENCE [LARGE SCALE GENOMIC DNA]</scope>
    <source>
        <strain evidence="3">cv. Fuchu</strain>
    </source>
</reference>
<dbReference type="AlphaFoldDB" id="A0A7J0DL84"/>
<comment type="caution">
    <text evidence="2">The sequence shown here is derived from an EMBL/GenBank/DDBJ whole genome shotgun (WGS) entry which is preliminary data.</text>
</comment>
<evidence type="ECO:0000256" key="1">
    <source>
        <dbReference type="SAM" id="MobiDB-lite"/>
    </source>
</evidence>
<evidence type="ECO:0000313" key="2">
    <source>
        <dbReference type="EMBL" id="GFS36661.1"/>
    </source>
</evidence>
<accession>A0A7J0DL84</accession>
<organism evidence="2 3">
    <name type="scientific">Actinidia rufa</name>
    <dbReference type="NCBI Taxonomy" id="165716"/>
    <lineage>
        <taxon>Eukaryota</taxon>
        <taxon>Viridiplantae</taxon>
        <taxon>Streptophyta</taxon>
        <taxon>Embryophyta</taxon>
        <taxon>Tracheophyta</taxon>
        <taxon>Spermatophyta</taxon>
        <taxon>Magnoliopsida</taxon>
        <taxon>eudicotyledons</taxon>
        <taxon>Gunneridae</taxon>
        <taxon>Pentapetalae</taxon>
        <taxon>asterids</taxon>
        <taxon>Ericales</taxon>
        <taxon>Actinidiaceae</taxon>
        <taxon>Actinidia</taxon>
    </lineage>
</organism>
<name>A0A7J0DL84_9ERIC</name>
<proteinExistence type="predicted"/>
<protein>
    <submittedName>
        <fullName evidence="2">Uncharacterized protein</fullName>
    </submittedName>
</protein>